<sequence length="425" mass="48956">MQSTITFPEVESFSFFRDLLNDPIMILFRKLAKDYQSQPGNTVLIQDDYFKLKAALLAYSFDKSEAYQYAKTPWKDWIVAAVIGDDNPLGRLFERGIIQKNHPFRGSMLADFQILTRLYHFDWQTFLAFTDLDENNIFDAVIFFPIPPHDTIARAFEAKDIDVIFTAVNHYIHDYGLGIFENNICFKIDDTGVLVPIPARIYKSMDDLVGVERQKKELIQNTQSFIDHYTGLNVLLQGDMGTGKSTMIKALLETFKGTKLRMIEFKKDQIGAIPGVIATIKDRPYPFILFVDDLSFDDKEDDFKLFKNILEGSLEDNPQNVLIYATSNKRHLITETMSERTDAIHQRDVIEEKLSLSSRFGLVIPFTAPNQKEYLSIVHQMAAIAGINIDSKDLDRKAIQWELRHLNRSGRTAEQFINYLLIHKN</sequence>
<dbReference type="Pfam" id="PF05673">
    <property type="entry name" value="DUF815"/>
    <property type="match status" value="1"/>
</dbReference>
<name>E6MET4_9FIRM</name>
<dbReference type="InterPro" id="IPR008533">
    <property type="entry name" value="DUF815"/>
</dbReference>
<dbReference type="Proteomes" id="UP000004754">
    <property type="component" value="Unassembled WGS sequence"/>
</dbReference>
<dbReference type="eggNOG" id="COG2607">
    <property type="taxonomic scope" value="Bacteria"/>
</dbReference>
<dbReference type="PANTHER" id="PTHR42935">
    <property type="entry name" value="SLR0930 PROTEIN"/>
    <property type="match status" value="1"/>
</dbReference>
<dbReference type="PANTHER" id="PTHR42935:SF1">
    <property type="entry name" value="SLR0930 PROTEIN"/>
    <property type="match status" value="1"/>
</dbReference>
<reference evidence="1 2" key="1">
    <citation type="submission" date="2010-12" db="EMBL/GenBank/DDBJ databases">
        <authorList>
            <person name="Muzny D."/>
            <person name="Qin X."/>
            <person name="Deng J."/>
            <person name="Jiang H."/>
            <person name="Liu Y."/>
            <person name="Qu J."/>
            <person name="Song X.-Z."/>
            <person name="Zhang L."/>
            <person name="Thornton R."/>
            <person name="Coyle M."/>
            <person name="Francisco L."/>
            <person name="Jackson L."/>
            <person name="Javaid M."/>
            <person name="Korchina V."/>
            <person name="Kovar C."/>
            <person name="Mata R."/>
            <person name="Mathew T."/>
            <person name="Ngo R."/>
            <person name="Nguyen L."/>
            <person name="Nguyen N."/>
            <person name="Okwuonu G."/>
            <person name="Ongeri F."/>
            <person name="Pham C."/>
            <person name="Simmons D."/>
            <person name="Wilczek-Boney K."/>
            <person name="Hale W."/>
            <person name="Jakkamsetti A."/>
            <person name="Pham P."/>
            <person name="Ruth R."/>
            <person name="San Lucas F."/>
            <person name="Warren J."/>
            <person name="Zhang J."/>
            <person name="Zhao Z."/>
            <person name="Zhou C."/>
            <person name="Zhu D."/>
            <person name="Lee S."/>
            <person name="Bess C."/>
            <person name="Blankenburg K."/>
            <person name="Forbes L."/>
            <person name="Fu Q."/>
            <person name="Gubbala S."/>
            <person name="Hirani K."/>
            <person name="Jayaseelan J.C."/>
            <person name="Lara F."/>
            <person name="Munidasa M."/>
            <person name="Palculict T."/>
            <person name="Patil S."/>
            <person name="Pu L.-L."/>
            <person name="Saada N."/>
            <person name="Tang L."/>
            <person name="Weissenberger G."/>
            <person name="Zhu Y."/>
            <person name="Hemphill L."/>
            <person name="Shang Y."/>
            <person name="Youmans B."/>
            <person name="Ayvaz T."/>
            <person name="Ross M."/>
            <person name="Santibanez J."/>
            <person name="Aqrawi P."/>
            <person name="Gross S."/>
            <person name="Joshi V."/>
            <person name="Fowler G."/>
            <person name="Nazareth L."/>
            <person name="Reid J."/>
            <person name="Worley K."/>
            <person name="Petrosino J."/>
            <person name="Highlander S."/>
            <person name="Gibbs R."/>
        </authorList>
    </citation>
    <scope>NUCLEOTIDE SEQUENCE [LARGE SCALE GENOMIC DNA]</scope>
    <source>
        <strain evidence="1 2">ATCC 23263</strain>
    </source>
</reference>
<organism evidence="1 2">
    <name type="scientific">Pseudoramibacter alactolyticus ATCC 23263</name>
    <dbReference type="NCBI Taxonomy" id="887929"/>
    <lineage>
        <taxon>Bacteria</taxon>
        <taxon>Bacillati</taxon>
        <taxon>Bacillota</taxon>
        <taxon>Clostridia</taxon>
        <taxon>Eubacteriales</taxon>
        <taxon>Eubacteriaceae</taxon>
        <taxon>Pseudoramibacter</taxon>
    </lineage>
</organism>
<dbReference type="EMBL" id="AEQN01000008">
    <property type="protein sequence ID" value="EFV02411.1"/>
    <property type="molecule type" value="Genomic_DNA"/>
</dbReference>
<dbReference type="SUPFAM" id="SSF52540">
    <property type="entry name" value="P-loop containing nucleoside triphosphate hydrolases"/>
    <property type="match status" value="1"/>
</dbReference>
<dbReference type="Gene3D" id="3.40.50.300">
    <property type="entry name" value="P-loop containing nucleotide triphosphate hydrolases"/>
    <property type="match status" value="1"/>
</dbReference>
<protein>
    <submittedName>
        <fullName evidence="1">Uncharacterized protein</fullName>
    </submittedName>
</protein>
<keyword evidence="2" id="KW-1185">Reference proteome</keyword>
<evidence type="ECO:0000313" key="2">
    <source>
        <dbReference type="Proteomes" id="UP000004754"/>
    </source>
</evidence>
<dbReference type="OrthoDB" id="9812140at2"/>
<dbReference type="RefSeq" id="WP_006597925.1">
    <property type="nucleotide sequence ID" value="NZ_GL622359.1"/>
</dbReference>
<proteinExistence type="predicted"/>
<dbReference type="STRING" id="887929.HMP0721_0506"/>
<gene>
    <name evidence="1" type="ORF">HMP0721_0506</name>
</gene>
<dbReference type="AlphaFoldDB" id="E6MET4"/>
<dbReference type="HOGENOM" id="CLU_039512_1_0_9"/>
<comment type="caution">
    <text evidence="1">The sequence shown here is derived from an EMBL/GenBank/DDBJ whole genome shotgun (WGS) entry which is preliminary data.</text>
</comment>
<evidence type="ECO:0000313" key="1">
    <source>
        <dbReference type="EMBL" id="EFV02411.1"/>
    </source>
</evidence>
<accession>E6MET4</accession>
<dbReference type="InterPro" id="IPR027417">
    <property type="entry name" value="P-loop_NTPase"/>
</dbReference>